<dbReference type="PIRSF" id="PIRSF001563">
    <property type="entry name" value="Folylpolyglu_synth"/>
    <property type="match status" value="1"/>
</dbReference>
<evidence type="ECO:0000259" key="12">
    <source>
        <dbReference type="Pfam" id="PF02875"/>
    </source>
</evidence>
<gene>
    <name evidence="14" type="ORF">FYJ58_01065</name>
</gene>
<dbReference type="InterPro" id="IPR036565">
    <property type="entry name" value="Mur-like_cat_sf"/>
</dbReference>
<dbReference type="GO" id="GO:0046872">
    <property type="term" value="F:metal ion binding"/>
    <property type="evidence" value="ECO:0007669"/>
    <property type="project" value="UniProtKB-KW"/>
</dbReference>
<dbReference type="Gene3D" id="3.40.1190.10">
    <property type="entry name" value="Mur-like, catalytic domain"/>
    <property type="match status" value="1"/>
</dbReference>
<dbReference type="SUPFAM" id="SSF53244">
    <property type="entry name" value="MurD-like peptide ligases, peptide-binding domain"/>
    <property type="match status" value="1"/>
</dbReference>
<dbReference type="GO" id="GO:0008841">
    <property type="term" value="F:dihydrofolate synthase activity"/>
    <property type="evidence" value="ECO:0007669"/>
    <property type="project" value="TreeGrafter"/>
</dbReference>
<dbReference type="RefSeq" id="WP_154515948.1">
    <property type="nucleotide sequence ID" value="NZ_VUMT01000001.1"/>
</dbReference>
<dbReference type="Gene3D" id="3.90.190.20">
    <property type="entry name" value="Mur ligase, C-terminal domain"/>
    <property type="match status" value="1"/>
</dbReference>
<accession>A0A6L5XV40</accession>
<dbReference type="InterPro" id="IPR036615">
    <property type="entry name" value="Mur_ligase_C_dom_sf"/>
</dbReference>
<dbReference type="GO" id="GO:0004326">
    <property type="term" value="F:tetrahydrofolylpolyglutamate synthase activity"/>
    <property type="evidence" value="ECO:0007669"/>
    <property type="project" value="UniProtKB-EC"/>
</dbReference>
<dbReference type="PANTHER" id="PTHR11136">
    <property type="entry name" value="FOLYLPOLYGLUTAMATE SYNTHASE-RELATED"/>
    <property type="match status" value="1"/>
</dbReference>
<sequence>MNYDEALEYIHSVSWVNKKPGLNRIRDLLNKLENPEKDLKFVHVAGTNGKGSTSAMLASVLKEAGYRVGLFTSPFIYIFNERIQYNGEMISNEELAEIVTFIRPLAETMEEAPTEFDLNTAIGMEFFRRKKCDIVVLEVGLGGTFDSTNVIEDSLVSVITAIGFDHMRILGNTITEIASSKAGIIKQNGDVVVYGKNAEALEVFEKVCKEKNARMICPDYQTLRREKVDLHGQVFDYKAWKELKVSLIGGYQLFNAAVVLEIIQVLRKKGYKISDEALREGLRTAKWIGRFELLHENPVFIVDGAHNPQGIKATAESLKLLFEDKKILFIVGAMKDKDVANMMRELVSSASEFFTVTPPTPRAMEAKELQAVLEGMGVKVTAYDNIEKACKEAIEKAGFDGIICALGSLYMIGDIKRSILNWE</sequence>
<evidence type="ECO:0000313" key="15">
    <source>
        <dbReference type="Proteomes" id="UP000482209"/>
    </source>
</evidence>
<dbReference type="AlphaFoldDB" id="A0A6L5XV40"/>
<comment type="cofactor">
    <cofactor evidence="1">
        <name>Mg(2+)</name>
        <dbReference type="ChEBI" id="CHEBI:18420"/>
    </cofactor>
</comment>
<comment type="caution">
    <text evidence="14">The sequence shown here is derived from an EMBL/GenBank/DDBJ whole genome shotgun (WGS) entry which is preliminary data.</text>
</comment>
<evidence type="ECO:0000256" key="7">
    <source>
        <dbReference type="ARBA" id="ARBA00022840"/>
    </source>
</evidence>
<evidence type="ECO:0000256" key="5">
    <source>
        <dbReference type="ARBA" id="ARBA00022723"/>
    </source>
</evidence>
<dbReference type="EC" id="6.3.2.17" evidence="3"/>
<dbReference type="NCBIfam" id="TIGR01499">
    <property type="entry name" value="folC"/>
    <property type="match status" value="1"/>
</dbReference>
<dbReference type="GO" id="GO:0005524">
    <property type="term" value="F:ATP binding"/>
    <property type="evidence" value="ECO:0007669"/>
    <property type="project" value="UniProtKB-KW"/>
</dbReference>
<evidence type="ECO:0000256" key="10">
    <source>
        <dbReference type="ARBA" id="ARBA00047493"/>
    </source>
</evidence>
<comment type="similarity">
    <text evidence="2 11">Belongs to the folylpolyglutamate synthase family.</text>
</comment>
<evidence type="ECO:0000256" key="9">
    <source>
        <dbReference type="ARBA" id="ARBA00030592"/>
    </source>
</evidence>
<dbReference type="Pfam" id="PF02875">
    <property type="entry name" value="Mur_ligase_C"/>
    <property type="match status" value="1"/>
</dbReference>
<evidence type="ECO:0000256" key="11">
    <source>
        <dbReference type="PIRNR" id="PIRNR001563"/>
    </source>
</evidence>
<feature type="domain" description="Mur ligase central" evidence="13">
    <location>
        <begin position="44"/>
        <end position="260"/>
    </location>
</feature>
<proteinExistence type="inferred from homology"/>
<evidence type="ECO:0000259" key="13">
    <source>
        <dbReference type="Pfam" id="PF08245"/>
    </source>
</evidence>
<dbReference type="InterPro" id="IPR018109">
    <property type="entry name" value="Folylpolyglutamate_synth_CS"/>
</dbReference>
<comment type="catalytic activity">
    <reaction evidence="10">
        <text>(6S)-5,6,7,8-tetrahydrofolyl-(gamma-L-Glu)(n) + L-glutamate + ATP = (6S)-5,6,7,8-tetrahydrofolyl-(gamma-L-Glu)(n+1) + ADP + phosphate + H(+)</text>
        <dbReference type="Rhea" id="RHEA:10580"/>
        <dbReference type="Rhea" id="RHEA-COMP:14738"/>
        <dbReference type="Rhea" id="RHEA-COMP:14740"/>
        <dbReference type="ChEBI" id="CHEBI:15378"/>
        <dbReference type="ChEBI" id="CHEBI:29985"/>
        <dbReference type="ChEBI" id="CHEBI:30616"/>
        <dbReference type="ChEBI" id="CHEBI:43474"/>
        <dbReference type="ChEBI" id="CHEBI:141005"/>
        <dbReference type="ChEBI" id="CHEBI:456216"/>
        <dbReference type="EC" id="6.3.2.17"/>
    </reaction>
</comment>
<dbReference type="InterPro" id="IPR013221">
    <property type="entry name" value="Mur_ligase_cen"/>
</dbReference>
<evidence type="ECO:0000256" key="2">
    <source>
        <dbReference type="ARBA" id="ARBA00008276"/>
    </source>
</evidence>
<evidence type="ECO:0000313" key="14">
    <source>
        <dbReference type="EMBL" id="MSS62484.1"/>
    </source>
</evidence>
<keyword evidence="4 11" id="KW-0436">Ligase</keyword>
<dbReference type="InterPro" id="IPR004101">
    <property type="entry name" value="Mur_ligase_C"/>
</dbReference>
<protein>
    <recommendedName>
        <fullName evidence="3">tetrahydrofolate synthase</fullName>
        <ecNumber evidence="3">6.3.2.17</ecNumber>
    </recommendedName>
    <alternativeName>
        <fullName evidence="9">Tetrahydrofolylpolyglutamate synthase</fullName>
    </alternativeName>
</protein>
<organism evidence="14 15">
    <name type="scientific">Velocimicrobium porci</name>
    <dbReference type="NCBI Taxonomy" id="2606634"/>
    <lineage>
        <taxon>Bacteria</taxon>
        <taxon>Bacillati</taxon>
        <taxon>Bacillota</taxon>
        <taxon>Clostridia</taxon>
        <taxon>Lachnospirales</taxon>
        <taxon>Lachnospiraceae</taxon>
        <taxon>Velocimicrobium</taxon>
    </lineage>
</organism>
<keyword evidence="6 11" id="KW-0547">Nucleotide-binding</keyword>
<dbReference type="Proteomes" id="UP000482209">
    <property type="component" value="Unassembled WGS sequence"/>
</dbReference>
<dbReference type="InterPro" id="IPR001645">
    <property type="entry name" value="Folylpolyglutamate_synth"/>
</dbReference>
<evidence type="ECO:0000256" key="3">
    <source>
        <dbReference type="ARBA" id="ARBA00013025"/>
    </source>
</evidence>
<feature type="domain" description="Mur ligase C-terminal" evidence="12">
    <location>
        <begin position="289"/>
        <end position="408"/>
    </location>
</feature>
<dbReference type="PROSITE" id="PS01012">
    <property type="entry name" value="FOLYLPOLYGLU_SYNT_2"/>
    <property type="match status" value="1"/>
</dbReference>
<evidence type="ECO:0000256" key="6">
    <source>
        <dbReference type="ARBA" id="ARBA00022741"/>
    </source>
</evidence>
<dbReference type="Pfam" id="PF08245">
    <property type="entry name" value="Mur_ligase_M"/>
    <property type="match status" value="1"/>
</dbReference>
<dbReference type="EMBL" id="VUMT01000001">
    <property type="protein sequence ID" value="MSS62484.1"/>
    <property type="molecule type" value="Genomic_DNA"/>
</dbReference>
<evidence type="ECO:0000256" key="4">
    <source>
        <dbReference type="ARBA" id="ARBA00022598"/>
    </source>
</evidence>
<dbReference type="PROSITE" id="PS01011">
    <property type="entry name" value="FOLYLPOLYGLU_SYNT_1"/>
    <property type="match status" value="1"/>
</dbReference>
<keyword evidence="5" id="KW-0479">Metal-binding</keyword>
<evidence type="ECO:0000256" key="1">
    <source>
        <dbReference type="ARBA" id="ARBA00001946"/>
    </source>
</evidence>
<name>A0A6L5XV40_9FIRM</name>
<dbReference type="FunFam" id="3.40.1190.10:FF:000011">
    <property type="entry name" value="Folylpolyglutamate synthase/dihydrofolate synthase"/>
    <property type="match status" value="1"/>
</dbReference>
<dbReference type="SUPFAM" id="SSF53623">
    <property type="entry name" value="MurD-like peptide ligases, catalytic domain"/>
    <property type="match status" value="1"/>
</dbReference>
<dbReference type="PANTHER" id="PTHR11136:SF0">
    <property type="entry name" value="DIHYDROFOLATE SYNTHETASE-RELATED"/>
    <property type="match status" value="1"/>
</dbReference>
<keyword evidence="8" id="KW-0460">Magnesium</keyword>
<dbReference type="GO" id="GO:0005737">
    <property type="term" value="C:cytoplasm"/>
    <property type="evidence" value="ECO:0007669"/>
    <property type="project" value="TreeGrafter"/>
</dbReference>
<evidence type="ECO:0000256" key="8">
    <source>
        <dbReference type="ARBA" id="ARBA00022842"/>
    </source>
</evidence>
<reference evidence="14 15" key="1">
    <citation type="submission" date="2019-08" db="EMBL/GenBank/DDBJ databases">
        <title>In-depth cultivation of the pig gut microbiome towards novel bacterial diversity and tailored functional studies.</title>
        <authorList>
            <person name="Wylensek D."/>
            <person name="Hitch T.C.A."/>
            <person name="Clavel T."/>
        </authorList>
    </citation>
    <scope>NUCLEOTIDE SEQUENCE [LARGE SCALE GENOMIC DNA]</scope>
    <source>
        <strain evidence="14 15">WCA-693-APC-MOT-I</strain>
    </source>
</reference>
<keyword evidence="15" id="KW-1185">Reference proteome</keyword>
<keyword evidence="7 11" id="KW-0067">ATP-binding</keyword>